<feature type="compositionally biased region" description="Polar residues" evidence="1">
    <location>
        <begin position="463"/>
        <end position="473"/>
    </location>
</feature>
<feature type="region of interest" description="Disordered" evidence="1">
    <location>
        <begin position="1"/>
        <end position="54"/>
    </location>
</feature>
<dbReference type="AlphaFoldDB" id="A0A0C3HLT2"/>
<feature type="region of interest" description="Disordered" evidence="1">
    <location>
        <begin position="386"/>
        <end position="414"/>
    </location>
</feature>
<keyword evidence="3" id="KW-1185">Reference proteome</keyword>
<dbReference type="OrthoDB" id="5598844at2759"/>
<dbReference type="EMBL" id="KN832874">
    <property type="protein sequence ID" value="KIN03302.1"/>
    <property type="molecule type" value="Genomic_DNA"/>
</dbReference>
<feature type="region of interest" description="Disordered" evidence="1">
    <location>
        <begin position="99"/>
        <end position="121"/>
    </location>
</feature>
<feature type="compositionally biased region" description="Polar residues" evidence="1">
    <location>
        <begin position="402"/>
        <end position="414"/>
    </location>
</feature>
<evidence type="ECO:0000256" key="1">
    <source>
        <dbReference type="SAM" id="MobiDB-lite"/>
    </source>
</evidence>
<sequence>MLTGGHRHGRQPVGSSQQTPFKDGPHTGMKVSERKLAKKERTKGKWKVGRGTGSQRPAILVYGSAILKGSPPMDGIVVDTGYSEAEQSKNKEVIDSIWEEEQTNKEDPLQEREPNQGTSAIKPIRNDEGLKQHSASFEASQQGTTAVFEPADQIPSTGTDTEQISRDPGHIPDAVSAGRKIYKYQCLDGVPPSNESLRIYPAQRPRPKSSILPRHQSSTPYLAEKEDLIHQEILPFSYRSRQIAIVTARSMFRQFGSRVIVNGRRVRDDYWETKARKQRFTEEDLAGEKRPGATKARDVAAAEASATALLTLGLGLPELRDDARKGRLGDSDRVLALLTDLSEVSSIALSPDVSKSKQKQPISPQIPQWQSLNGLDILADAAATRATTTQPRELPDLGHQTGACSIPTTPYTQSDTIYDDTTYNRELLSFHHKSLLSQEVFPQSVMREDICNEAVDEPDDSLSDPQQDENTSGRGEVDEDKESDIEFIAGDVDIESDSETDLSLDKEDIDIEDTIKDTL</sequence>
<dbReference type="HOGENOM" id="CLU_524863_0_0_1"/>
<dbReference type="Proteomes" id="UP000054321">
    <property type="component" value="Unassembled WGS sequence"/>
</dbReference>
<feature type="region of interest" description="Disordered" evidence="1">
    <location>
        <begin position="455"/>
        <end position="519"/>
    </location>
</feature>
<feature type="compositionally biased region" description="Basic and acidic residues" evidence="1">
    <location>
        <begin position="102"/>
        <end position="114"/>
    </location>
</feature>
<reference evidence="3" key="2">
    <citation type="submission" date="2015-01" db="EMBL/GenBank/DDBJ databases">
        <title>Evolutionary Origins and Diversification of the Mycorrhizal Mutualists.</title>
        <authorList>
            <consortium name="DOE Joint Genome Institute"/>
            <consortium name="Mycorrhizal Genomics Consortium"/>
            <person name="Kohler A."/>
            <person name="Kuo A."/>
            <person name="Nagy L.G."/>
            <person name="Floudas D."/>
            <person name="Copeland A."/>
            <person name="Barry K.W."/>
            <person name="Cichocki N."/>
            <person name="Veneault-Fourrey C."/>
            <person name="LaButti K."/>
            <person name="Lindquist E.A."/>
            <person name="Lipzen A."/>
            <person name="Lundell T."/>
            <person name="Morin E."/>
            <person name="Murat C."/>
            <person name="Riley R."/>
            <person name="Ohm R."/>
            <person name="Sun H."/>
            <person name="Tunlid A."/>
            <person name="Henrissat B."/>
            <person name="Grigoriev I.V."/>
            <person name="Hibbett D.S."/>
            <person name="Martin F."/>
        </authorList>
    </citation>
    <scope>NUCLEOTIDE SEQUENCE [LARGE SCALE GENOMIC DNA]</scope>
    <source>
        <strain evidence="3">Zn</strain>
    </source>
</reference>
<protein>
    <submittedName>
        <fullName evidence="2">Uncharacterized protein</fullName>
    </submittedName>
</protein>
<dbReference type="Pfam" id="PF08624">
    <property type="entry name" value="CRC_subunit"/>
    <property type="match status" value="1"/>
</dbReference>
<organism evidence="2 3">
    <name type="scientific">Oidiodendron maius (strain Zn)</name>
    <dbReference type="NCBI Taxonomy" id="913774"/>
    <lineage>
        <taxon>Eukaryota</taxon>
        <taxon>Fungi</taxon>
        <taxon>Dikarya</taxon>
        <taxon>Ascomycota</taxon>
        <taxon>Pezizomycotina</taxon>
        <taxon>Leotiomycetes</taxon>
        <taxon>Leotiomycetes incertae sedis</taxon>
        <taxon>Myxotrichaceae</taxon>
        <taxon>Oidiodendron</taxon>
    </lineage>
</organism>
<dbReference type="InterPro" id="IPR013933">
    <property type="entry name" value="CRC_Rsc7/Swp82"/>
</dbReference>
<feature type="compositionally biased region" description="Basic residues" evidence="1">
    <location>
        <begin position="1"/>
        <end position="10"/>
    </location>
</feature>
<reference evidence="2 3" key="1">
    <citation type="submission" date="2014-04" db="EMBL/GenBank/DDBJ databases">
        <authorList>
            <consortium name="DOE Joint Genome Institute"/>
            <person name="Kuo A."/>
            <person name="Martino E."/>
            <person name="Perotto S."/>
            <person name="Kohler A."/>
            <person name="Nagy L.G."/>
            <person name="Floudas D."/>
            <person name="Copeland A."/>
            <person name="Barry K.W."/>
            <person name="Cichocki N."/>
            <person name="Veneault-Fourrey C."/>
            <person name="LaButti K."/>
            <person name="Lindquist E.A."/>
            <person name="Lipzen A."/>
            <person name="Lundell T."/>
            <person name="Morin E."/>
            <person name="Murat C."/>
            <person name="Sun H."/>
            <person name="Tunlid A."/>
            <person name="Henrissat B."/>
            <person name="Grigoriev I.V."/>
            <person name="Hibbett D.S."/>
            <person name="Martin F."/>
            <person name="Nordberg H.P."/>
            <person name="Cantor M.N."/>
            <person name="Hua S.X."/>
        </authorList>
    </citation>
    <scope>NUCLEOTIDE SEQUENCE [LARGE SCALE GENOMIC DNA]</scope>
    <source>
        <strain evidence="2 3">Zn</strain>
    </source>
</reference>
<feature type="region of interest" description="Disordered" evidence="1">
    <location>
        <begin position="195"/>
        <end position="215"/>
    </location>
</feature>
<proteinExistence type="predicted"/>
<evidence type="ECO:0000313" key="3">
    <source>
        <dbReference type="Proteomes" id="UP000054321"/>
    </source>
</evidence>
<gene>
    <name evidence="2" type="ORF">OIDMADRAFT_27737</name>
</gene>
<dbReference type="STRING" id="913774.A0A0C3HLT2"/>
<feature type="compositionally biased region" description="Basic residues" evidence="1">
    <location>
        <begin position="36"/>
        <end position="48"/>
    </location>
</feature>
<name>A0A0C3HLT2_OIDMZ</name>
<accession>A0A0C3HLT2</accession>
<feature type="compositionally biased region" description="Acidic residues" evidence="1">
    <location>
        <begin position="492"/>
        <end position="512"/>
    </location>
</feature>
<evidence type="ECO:0000313" key="2">
    <source>
        <dbReference type="EMBL" id="KIN03302.1"/>
    </source>
</evidence>
<dbReference type="InParanoid" id="A0A0C3HLT2"/>